<dbReference type="PANTHER" id="PTHR43433">
    <property type="entry name" value="HYDROLASE, ALPHA/BETA FOLD FAMILY PROTEIN"/>
    <property type="match status" value="1"/>
</dbReference>
<name>A0A4R4QAZ3_9ACTN</name>
<dbReference type="InterPro" id="IPR000073">
    <property type="entry name" value="AB_hydrolase_1"/>
</dbReference>
<keyword evidence="2" id="KW-0378">Hydrolase</keyword>
<protein>
    <submittedName>
        <fullName evidence="2">Alpha/beta hydrolase</fullName>
    </submittedName>
</protein>
<gene>
    <name evidence="2" type="ORF">E1261_08045</name>
</gene>
<dbReference type="OrthoDB" id="63519at2"/>
<dbReference type="InterPro" id="IPR050471">
    <property type="entry name" value="AB_hydrolase"/>
</dbReference>
<dbReference type="SUPFAM" id="SSF53474">
    <property type="entry name" value="alpha/beta-Hydrolases"/>
    <property type="match status" value="1"/>
</dbReference>
<dbReference type="Gene3D" id="3.40.50.1820">
    <property type="entry name" value="alpha/beta hydrolase"/>
    <property type="match status" value="1"/>
</dbReference>
<sequence length="261" mass="27222">MEHVTSVDGTAIAYERLGSGEPVILVPGALCDRNALKPLALALAGEFDLITYDRRGRGDSGDNAPYGVEREVEDIAALLAAIGGQAAIYGHSSGAGLAAVAASSGLPFTKVVLHEPPYGPDDVDSSEDGAQVLELLREGRNQEAVEHFLLMAGMTQAEAVELAAGPGVAELAPTLAYDFAVMDYGAPGGRLPVELLAKITQPALVLAGTASPPFMIDAGYRVVKQLRAAALIELADQNHVVPPEFLAPVLRSFLQGSVSRR</sequence>
<dbReference type="Proteomes" id="UP000295075">
    <property type="component" value="Unassembled WGS sequence"/>
</dbReference>
<evidence type="ECO:0000313" key="2">
    <source>
        <dbReference type="EMBL" id="TDC32586.1"/>
    </source>
</evidence>
<dbReference type="InterPro" id="IPR029058">
    <property type="entry name" value="AB_hydrolase_fold"/>
</dbReference>
<evidence type="ECO:0000259" key="1">
    <source>
        <dbReference type="Pfam" id="PF12697"/>
    </source>
</evidence>
<dbReference type="Pfam" id="PF12697">
    <property type="entry name" value="Abhydrolase_6"/>
    <property type="match status" value="1"/>
</dbReference>
<evidence type="ECO:0000313" key="3">
    <source>
        <dbReference type="Proteomes" id="UP000295075"/>
    </source>
</evidence>
<dbReference type="PANTHER" id="PTHR43433:SF5">
    <property type="entry name" value="AB HYDROLASE-1 DOMAIN-CONTAINING PROTEIN"/>
    <property type="match status" value="1"/>
</dbReference>
<keyword evidence="3" id="KW-1185">Reference proteome</keyword>
<proteinExistence type="predicted"/>
<accession>A0A4R4QAZ3</accession>
<dbReference type="RefSeq" id="WP_132404292.1">
    <property type="nucleotide sequence ID" value="NZ_SMKA01000021.1"/>
</dbReference>
<reference evidence="2 3" key="1">
    <citation type="submission" date="2019-03" db="EMBL/GenBank/DDBJ databases">
        <title>Draft genome sequences of novel Actinobacteria.</title>
        <authorList>
            <person name="Sahin N."/>
            <person name="Ay H."/>
            <person name="Saygin H."/>
        </authorList>
    </citation>
    <scope>NUCLEOTIDE SEQUENCE [LARGE SCALE GENOMIC DNA]</scope>
    <source>
        <strain evidence="2 3">JCM 30547</strain>
    </source>
</reference>
<dbReference type="AlphaFoldDB" id="A0A4R4QAZ3"/>
<organism evidence="2 3">
    <name type="scientific">Kribbella albertanoniae</name>
    <dbReference type="NCBI Taxonomy" id="1266829"/>
    <lineage>
        <taxon>Bacteria</taxon>
        <taxon>Bacillati</taxon>
        <taxon>Actinomycetota</taxon>
        <taxon>Actinomycetes</taxon>
        <taxon>Propionibacteriales</taxon>
        <taxon>Kribbellaceae</taxon>
        <taxon>Kribbella</taxon>
    </lineage>
</organism>
<dbReference type="GO" id="GO:0016787">
    <property type="term" value="F:hydrolase activity"/>
    <property type="evidence" value="ECO:0007669"/>
    <property type="project" value="UniProtKB-KW"/>
</dbReference>
<feature type="domain" description="AB hydrolase-1" evidence="1">
    <location>
        <begin position="23"/>
        <end position="241"/>
    </location>
</feature>
<dbReference type="EMBL" id="SMKA01000021">
    <property type="protein sequence ID" value="TDC32586.1"/>
    <property type="molecule type" value="Genomic_DNA"/>
</dbReference>
<comment type="caution">
    <text evidence="2">The sequence shown here is derived from an EMBL/GenBank/DDBJ whole genome shotgun (WGS) entry which is preliminary data.</text>
</comment>